<dbReference type="UniPathway" id="UPA00275">
    <property type="reaction ID" value="UER00400"/>
</dbReference>
<dbReference type="EC" id="3.5.4.25" evidence="11"/>
<evidence type="ECO:0000313" key="15">
    <source>
        <dbReference type="Proteomes" id="UP000597507"/>
    </source>
</evidence>
<comment type="similarity">
    <text evidence="2">In the N-terminal section; belongs to the DHBP synthase family.</text>
</comment>
<keyword evidence="5 11" id="KW-0547">Nucleotide-binding</keyword>
<feature type="binding site" evidence="11">
    <location>
        <position position="293"/>
    </location>
    <ligand>
        <name>Zn(2+)</name>
        <dbReference type="ChEBI" id="CHEBI:29105"/>
        <note>catalytic</note>
    </ligand>
</feature>
<feature type="binding site" evidence="11">
    <location>
        <begin position="318"/>
        <end position="320"/>
    </location>
    <ligand>
        <name>GTP</name>
        <dbReference type="ChEBI" id="CHEBI:37565"/>
    </ligand>
</feature>
<feature type="region of interest" description="Disordered" evidence="12">
    <location>
        <begin position="1"/>
        <end position="35"/>
    </location>
</feature>
<evidence type="ECO:0000256" key="4">
    <source>
        <dbReference type="ARBA" id="ARBA00022723"/>
    </source>
</evidence>
<evidence type="ECO:0000256" key="7">
    <source>
        <dbReference type="ARBA" id="ARBA00022833"/>
    </source>
</evidence>
<feature type="binding site" evidence="11">
    <location>
        <position position="291"/>
    </location>
    <ligand>
        <name>Zn(2+)</name>
        <dbReference type="ChEBI" id="CHEBI:29105"/>
        <note>catalytic</note>
    </ligand>
</feature>
<gene>
    <name evidence="11" type="primary">ribA</name>
    <name evidence="14" type="ORF">GCM10010964_26220</name>
</gene>
<dbReference type="GO" id="GO:0009231">
    <property type="term" value="P:riboflavin biosynthetic process"/>
    <property type="evidence" value="ECO:0007669"/>
    <property type="project" value="UniProtKB-UniRule"/>
</dbReference>
<sequence length="421" mass="42411">MSPPSGRLAAPQRPPSADGGPADPGSGAGGGPSAAAAGSGAALASRLRAVHRAVGELRRGTPVLLRAPEGTLCLAAAETVGACGLGELAAAAAAPPLLLLAPSRAAAVLHRPIPQCGGGADAAAREPAGVVALRLPPALLAPEALRGLADPTAEALLPPEAGAPELVPAVPALSGAALALAKLARLLPALLAAPAAEGSAARLDLLSVPADWALGYPATAATSLVRVAEAAVPLEDAPDARIVAFRAADGGIEHLAIVVGRPEDRTPEAPAPLVRVHSECFTGDLLGSLRCDCGPQLRGAIRRMAAEGAGVLLYLAQEGRGIGLVNKLRAYRLQDTGLDTLDANRALGYAADERNFLVAATMLRALGLGRVRLLTNNPDKLAGLAACGIEVAGREAHRFEANGVNDRYLATKARRFGHLLA</sequence>
<evidence type="ECO:0000256" key="2">
    <source>
        <dbReference type="ARBA" id="ARBA00005520"/>
    </source>
</evidence>
<feature type="binding site" evidence="11">
    <location>
        <position position="280"/>
    </location>
    <ligand>
        <name>Zn(2+)</name>
        <dbReference type="ChEBI" id="CHEBI:29105"/>
        <note>catalytic</note>
    </ligand>
</feature>
<keyword evidence="15" id="KW-1185">Reference proteome</keyword>
<feature type="compositionally biased region" description="Low complexity" evidence="12">
    <location>
        <begin position="15"/>
        <end position="25"/>
    </location>
</feature>
<proteinExistence type="inferred from homology"/>
<dbReference type="NCBIfam" id="NF001591">
    <property type="entry name" value="PRK00393.1"/>
    <property type="match status" value="1"/>
</dbReference>
<feature type="binding site" evidence="11">
    <location>
        <position position="380"/>
    </location>
    <ligand>
        <name>GTP</name>
        <dbReference type="ChEBI" id="CHEBI:37565"/>
    </ligand>
</feature>
<comment type="caution">
    <text evidence="14">The sequence shown here is derived from an EMBL/GenBank/DDBJ whole genome shotgun (WGS) entry which is preliminary data.</text>
</comment>
<feature type="active site" description="Proton acceptor" evidence="11">
    <location>
        <position position="352"/>
    </location>
</feature>
<evidence type="ECO:0000256" key="1">
    <source>
        <dbReference type="ARBA" id="ARBA00004853"/>
    </source>
</evidence>
<dbReference type="GO" id="GO:0003935">
    <property type="term" value="F:GTP cyclohydrolase II activity"/>
    <property type="evidence" value="ECO:0007669"/>
    <property type="project" value="UniProtKB-UniRule"/>
</dbReference>
<dbReference type="AlphaFoldDB" id="A0A8J2ZCJ5"/>
<comment type="function">
    <text evidence="9 11">Catalyzes the conversion of GTP to 2,5-diamino-6-ribosylamino-4(3H)-pyrimidinone 5'-phosphate (DARP), formate and pyrophosphate.</text>
</comment>
<comment type="similarity">
    <text evidence="11">Belongs to the GTP cyclohydrolase II family.</text>
</comment>
<dbReference type="InterPro" id="IPR036144">
    <property type="entry name" value="RibA-like_sf"/>
</dbReference>
<feature type="binding site" evidence="11">
    <location>
        <position position="340"/>
    </location>
    <ligand>
        <name>GTP</name>
        <dbReference type="ChEBI" id="CHEBI:37565"/>
    </ligand>
</feature>
<dbReference type="HAMAP" id="MF_00179">
    <property type="entry name" value="RibA"/>
    <property type="match status" value="1"/>
</dbReference>
<protein>
    <recommendedName>
        <fullName evidence="11">GTP cyclohydrolase-2</fullName>
        <ecNumber evidence="11">3.5.4.25</ecNumber>
    </recommendedName>
    <alternativeName>
        <fullName evidence="11">GTP cyclohydrolase II</fullName>
    </alternativeName>
</protein>
<comment type="pathway">
    <text evidence="1 11">Cofactor biosynthesis; riboflavin biosynthesis; 5-amino-6-(D-ribitylamino)uracil from GTP: step 1/4.</text>
</comment>
<dbReference type="Pfam" id="PF00925">
    <property type="entry name" value="GTP_cyclohydro2"/>
    <property type="match status" value="1"/>
</dbReference>
<name>A0A8J2ZCJ5_9PROT</name>
<dbReference type="CDD" id="cd00641">
    <property type="entry name" value="GTP_cyclohydro2"/>
    <property type="match status" value="1"/>
</dbReference>
<reference evidence="14 15" key="1">
    <citation type="journal article" date="2014" name="Int. J. Syst. Evol. Microbiol.">
        <title>Complete genome sequence of Corynebacterium casei LMG S-19264T (=DSM 44701T), isolated from a smear-ripened cheese.</title>
        <authorList>
            <consortium name="US DOE Joint Genome Institute (JGI-PGF)"/>
            <person name="Walter F."/>
            <person name="Albersmeier A."/>
            <person name="Kalinowski J."/>
            <person name="Ruckert C."/>
        </authorList>
    </citation>
    <scope>NUCLEOTIDE SEQUENCE [LARGE SCALE GENOMIC DNA]</scope>
    <source>
        <strain evidence="14 15">CGMCC 1.16330</strain>
    </source>
</reference>
<evidence type="ECO:0000256" key="11">
    <source>
        <dbReference type="HAMAP-Rule" id="MF_00179"/>
    </source>
</evidence>
<dbReference type="InterPro" id="IPR032677">
    <property type="entry name" value="GTP_cyclohydro_II"/>
</dbReference>
<feature type="active site" description="Nucleophile" evidence="11">
    <location>
        <position position="354"/>
    </location>
</feature>
<accession>A0A8J2ZCJ5</accession>
<keyword evidence="7 11" id="KW-0862">Zinc</keyword>
<evidence type="ECO:0000256" key="12">
    <source>
        <dbReference type="SAM" id="MobiDB-lite"/>
    </source>
</evidence>
<dbReference type="GO" id="GO:0008270">
    <property type="term" value="F:zinc ion binding"/>
    <property type="evidence" value="ECO:0007669"/>
    <property type="project" value="UniProtKB-UniRule"/>
</dbReference>
<keyword evidence="3 11" id="KW-0686">Riboflavin biosynthesis</keyword>
<feature type="binding site" evidence="11">
    <location>
        <position position="375"/>
    </location>
    <ligand>
        <name>GTP</name>
        <dbReference type="ChEBI" id="CHEBI:37565"/>
    </ligand>
</feature>
<comment type="catalytic activity">
    <reaction evidence="10 11">
        <text>GTP + 4 H2O = 2,5-diamino-6-hydroxy-4-(5-phosphoribosylamino)-pyrimidine + formate + 2 phosphate + 3 H(+)</text>
        <dbReference type="Rhea" id="RHEA:23704"/>
        <dbReference type="ChEBI" id="CHEBI:15377"/>
        <dbReference type="ChEBI" id="CHEBI:15378"/>
        <dbReference type="ChEBI" id="CHEBI:15740"/>
        <dbReference type="ChEBI" id="CHEBI:37565"/>
        <dbReference type="ChEBI" id="CHEBI:43474"/>
        <dbReference type="ChEBI" id="CHEBI:58614"/>
        <dbReference type="EC" id="3.5.4.25"/>
    </reaction>
</comment>
<dbReference type="GO" id="GO:0005525">
    <property type="term" value="F:GTP binding"/>
    <property type="evidence" value="ECO:0007669"/>
    <property type="project" value="UniProtKB-KW"/>
</dbReference>
<dbReference type="FunFam" id="3.40.50.10990:FF:000001">
    <property type="entry name" value="Riboflavin biosynthesis protein RibBA"/>
    <property type="match status" value="1"/>
</dbReference>
<keyword evidence="4 11" id="KW-0479">Metal-binding</keyword>
<dbReference type="InterPro" id="IPR000926">
    <property type="entry name" value="RibA"/>
</dbReference>
<organism evidence="14 15">
    <name type="scientific">Caldovatus sediminis</name>
    <dbReference type="NCBI Taxonomy" id="2041189"/>
    <lineage>
        <taxon>Bacteria</taxon>
        <taxon>Pseudomonadati</taxon>
        <taxon>Pseudomonadota</taxon>
        <taxon>Alphaproteobacteria</taxon>
        <taxon>Acetobacterales</taxon>
        <taxon>Roseomonadaceae</taxon>
        <taxon>Caldovatus</taxon>
    </lineage>
</organism>
<dbReference type="PANTHER" id="PTHR21327:SF18">
    <property type="entry name" value="3,4-DIHYDROXY-2-BUTANONE 4-PHOSPHATE SYNTHASE"/>
    <property type="match status" value="1"/>
</dbReference>
<evidence type="ECO:0000256" key="6">
    <source>
        <dbReference type="ARBA" id="ARBA00022801"/>
    </source>
</evidence>
<feature type="binding site" evidence="11">
    <location>
        <begin position="275"/>
        <end position="279"/>
    </location>
    <ligand>
        <name>GTP</name>
        <dbReference type="ChEBI" id="CHEBI:37565"/>
    </ligand>
</feature>
<dbReference type="EMBL" id="BMKS01000007">
    <property type="protein sequence ID" value="GGG37149.1"/>
    <property type="molecule type" value="Genomic_DNA"/>
</dbReference>
<evidence type="ECO:0000256" key="5">
    <source>
        <dbReference type="ARBA" id="ARBA00022741"/>
    </source>
</evidence>
<evidence type="ECO:0000256" key="9">
    <source>
        <dbReference type="ARBA" id="ARBA00043932"/>
    </source>
</evidence>
<dbReference type="Gene3D" id="3.40.50.10990">
    <property type="entry name" value="GTP cyclohydrolase II"/>
    <property type="match status" value="1"/>
</dbReference>
<dbReference type="SUPFAM" id="SSF142695">
    <property type="entry name" value="RibA-like"/>
    <property type="match status" value="1"/>
</dbReference>
<evidence type="ECO:0000256" key="10">
    <source>
        <dbReference type="ARBA" id="ARBA00049295"/>
    </source>
</evidence>
<evidence type="ECO:0000259" key="13">
    <source>
        <dbReference type="Pfam" id="PF00925"/>
    </source>
</evidence>
<dbReference type="PANTHER" id="PTHR21327">
    <property type="entry name" value="GTP CYCLOHYDROLASE II-RELATED"/>
    <property type="match status" value="1"/>
</dbReference>
<dbReference type="GO" id="GO:0005829">
    <property type="term" value="C:cytosol"/>
    <property type="evidence" value="ECO:0007669"/>
    <property type="project" value="TreeGrafter"/>
</dbReference>
<comment type="cofactor">
    <cofactor evidence="11">
        <name>Zn(2+)</name>
        <dbReference type="ChEBI" id="CHEBI:29105"/>
    </cofactor>
    <text evidence="11">Binds 1 zinc ion per subunit.</text>
</comment>
<evidence type="ECO:0000313" key="14">
    <source>
        <dbReference type="EMBL" id="GGG37149.1"/>
    </source>
</evidence>
<evidence type="ECO:0000256" key="8">
    <source>
        <dbReference type="ARBA" id="ARBA00023134"/>
    </source>
</evidence>
<keyword evidence="6 11" id="KW-0378">Hydrolase</keyword>
<dbReference type="RefSeq" id="WP_188900897.1">
    <property type="nucleotide sequence ID" value="NZ_BMKS01000007.1"/>
</dbReference>
<evidence type="ECO:0000256" key="3">
    <source>
        <dbReference type="ARBA" id="ARBA00022619"/>
    </source>
</evidence>
<keyword evidence="8 11" id="KW-0342">GTP-binding</keyword>
<feature type="domain" description="GTP cyclohydrolase II" evidence="13">
    <location>
        <begin position="226"/>
        <end position="394"/>
    </location>
</feature>
<dbReference type="Proteomes" id="UP000597507">
    <property type="component" value="Unassembled WGS sequence"/>
</dbReference>
<feature type="binding site" evidence="11">
    <location>
        <position position="296"/>
    </location>
    <ligand>
        <name>GTP</name>
        <dbReference type="ChEBI" id="CHEBI:37565"/>
    </ligand>
</feature>